<keyword evidence="1" id="KW-1133">Transmembrane helix</keyword>
<evidence type="ECO:0000313" key="2">
    <source>
        <dbReference type="EMBL" id="KAF2219994.1"/>
    </source>
</evidence>
<dbReference type="Proteomes" id="UP000799538">
    <property type="component" value="Unassembled WGS sequence"/>
</dbReference>
<dbReference type="AlphaFoldDB" id="A0A6A6G2W5"/>
<keyword evidence="1" id="KW-0812">Transmembrane</keyword>
<reference evidence="3" key="1">
    <citation type="journal article" date="2020" name="Stud. Mycol.">
        <title>101 Dothideomycetes genomes: A test case for predicting lifestyles and emergence of pathogens.</title>
        <authorList>
            <person name="Haridas S."/>
            <person name="Albert R."/>
            <person name="Binder M."/>
            <person name="Bloem J."/>
            <person name="LaButti K."/>
            <person name="Salamov A."/>
            <person name="Andreopoulos B."/>
            <person name="Baker S."/>
            <person name="Barry K."/>
            <person name="Bills G."/>
            <person name="Bluhm B."/>
            <person name="Cannon C."/>
            <person name="Castanera R."/>
            <person name="Culley D."/>
            <person name="Daum C."/>
            <person name="Ezra D."/>
            <person name="Gonzalez J."/>
            <person name="Henrissat B."/>
            <person name="Kuo A."/>
            <person name="Liang C."/>
            <person name="Lipzen A."/>
            <person name="Lutzoni F."/>
            <person name="Magnuson J."/>
            <person name="Mondo S."/>
            <person name="Nolan M."/>
            <person name="Ohm R."/>
            <person name="Pangilinan J."/>
            <person name="Park H.-J."/>
            <person name="Ramirez L."/>
            <person name="Alfaro M."/>
            <person name="Sun H."/>
            <person name="Tritt A."/>
            <person name="Yoshinaga Y."/>
            <person name="Zwiers L.-H."/>
            <person name="Turgeon B."/>
            <person name="Goodwin S."/>
            <person name="Spatafora J."/>
            <person name="Crous P."/>
            <person name="Grigoriev I."/>
        </authorList>
    </citation>
    <scope>NUCLEOTIDE SEQUENCE [LARGE SCALE GENOMIC DNA]</scope>
    <source>
        <strain evidence="3">CECT 20119</strain>
    </source>
</reference>
<name>A0A6A6G2W5_9PEZI</name>
<dbReference type="EMBL" id="ML992514">
    <property type="protein sequence ID" value="KAF2219994.1"/>
    <property type="molecule type" value="Genomic_DNA"/>
</dbReference>
<evidence type="ECO:0000256" key="1">
    <source>
        <dbReference type="SAM" id="Phobius"/>
    </source>
</evidence>
<keyword evidence="3" id="KW-1185">Reference proteome</keyword>
<evidence type="ECO:0000313" key="3">
    <source>
        <dbReference type="Proteomes" id="UP000799538"/>
    </source>
</evidence>
<sequence length="67" mass="7620">MLPHHRGNSAKRPPPSMRSFRTKLSQELQRLFPESRCLSSFINIAGIILVCITIHSSCARLNRGFLQ</sequence>
<accession>A0A6A6G2W5</accession>
<keyword evidence="1" id="KW-0472">Membrane</keyword>
<feature type="transmembrane region" description="Helical" evidence="1">
    <location>
        <begin position="41"/>
        <end position="61"/>
    </location>
</feature>
<gene>
    <name evidence="2" type="ORF">BDZ85DRAFT_37714</name>
</gene>
<protein>
    <submittedName>
        <fullName evidence="2">Uncharacterized protein</fullName>
    </submittedName>
</protein>
<organism evidence="2 3">
    <name type="scientific">Elsinoe ampelina</name>
    <dbReference type="NCBI Taxonomy" id="302913"/>
    <lineage>
        <taxon>Eukaryota</taxon>
        <taxon>Fungi</taxon>
        <taxon>Dikarya</taxon>
        <taxon>Ascomycota</taxon>
        <taxon>Pezizomycotina</taxon>
        <taxon>Dothideomycetes</taxon>
        <taxon>Dothideomycetidae</taxon>
        <taxon>Myriangiales</taxon>
        <taxon>Elsinoaceae</taxon>
        <taxon>Elsinoe</taxon>
    </lineage>
</organism>
<proteinExistence type="predicted"/>